<dbReference type="UniPathway" id="UPA00666"/>
<proteinExistence type="inferred from homology"/>
<feature type="domain" description="CN hydrolase" evidence="11">
    <location>
        <begin position="224"/>
        <end position="474"/>
    </location>
</feature>
<dbReference type="Proteomes" id="UP000078435">
    <property type="component" value="Unassembled WGS sequence"/>
</dbReference>
<evidence type="ECO:0000256" key="8">
    <source>
        <dbReference type="ARBA" id="ARBA00023315"/>
    </source>
</evidence>
<dbReference type="CDD" id="cd07571">
    <property type="entry name" value="ALP_N-acyl_transferase"/>
    <property type="match status" value="1"/>
</dbReference>
<comment type="caution">
    <text evidence="12">The sequence shown here is derived from an EMBL/GenBank/DDBJ whole genome shotgun (WGS) entry which is preliminary data.</text>
</comment>
<feature type="transmembrane region" description="Helical" evidence="9">
    <location>
        <begin position="84"/>
        <end position="111"/>
    </location>
</feature>
<dbReference type="PANTHER" id="PTHR38686">
    <property type="entry name" value="APOLIPOPROTEIN N-ACYLTRANSFERASE"/>
    <property type="match status" value="1"/>
</dbReference>
<keyword evidence="12" id="KW-0449">Lipoprotein</keyword>
<dbReference type="OrthoDB" id="9804277at2"/>
<dbReference type="AlphaFoldDB" id="A0A175VM52"/>
<dbReference type="SUPFAM" id="SSF56317">
    <property type="entry name" value="Carbon-nitrogen hydrolase"/>
    <property type="match status" value="1"/>
</dbReference>
<comment type="subcellular location">
    <subcellularLocation>
        <location evidence="1 9">Cell membrane</location>
        <topology evidence="1 9">Multi-pass membrane protein</topology>
    </subcellularLocation>
</comment>
<keyword evidence="5 9" id="KW-0812">Transmembrane</keyword>
<dbReference type="PROSITE" id="PS51257">
    <property type="entry name" value="PROKAR_LIPOPROTEIN"/>
    <property type="match status" value="1"/>
</dbReference>
<keyword evidence="4 9" id="KW-0808">Transferase</keyword>
<comment type="catalytic activity">
    <reaction evidence="9">
        <text>N-terminal S-1,2-diacyl-sn-glyceryl-L-cysteinyl-[lipoprotein] + a glycerophospholipid = N-acyl-S-1,2-diacyl-sn-glyceryl-L-cysteinyl-[lipoprotein] + a 2-acyl-sn-glycero-3-phospholipid + H(+)</text>
        <dbReference type="Rhea" id="RHEA:48228"/>
        <dbReference type="Rhea" id="RHEA-COMP:14681"/>
        <dbReference type="Rhea" id="RHEA-COMP:14684"/>
        <dbReference type="ChEBI" id="CHEBI:15378"/>
        <dbReference type="ChEBI" id="CHEBI:136912"/>
        <dbReference type="ChEBI" id="CHEBI:140656"/>
        <dbReference type="ChEBI" id="CHEBI:140657"/>
        <dbReference type="ChEBI" id="CHEBI:140660"/>
        <dbReference type="EC" id="2.3.1.269"/>
    </reaction>
</comment>
<feature type="transmembrane region" description="Helical" evidence="9">
    <location>
        <begin position="487"/>
        <end position="504"/>
    </location>
</feature>
<evidence type="ECO:0000256" key="2">
    <source>
        <dbReference type="ARBA" id="ARBA00010065"/>
    </source>
</evidence>
<reference evidence="12 13" key="1">
    <citation type="submission" date="2016-02" db="EMBL/GenBank/DDBJ databases">
        <title>Draft genome sequence of Aeromonas trota strain 1999lcr isolated from cerebrospinal fluid (CSF).</title>
        <authorList>
            <person name="Dallagassa C.B."/>
            <person name="Prediger K.C."/>
            <person name="Weiss V.A."/>
            <person name="Assis F.E."/>
            <person name="Baura V."/>
            <person name="Cruz L.M."/>
            <person name="Souza E.M."/>
            <person name="Pedrosa F.O."/>
            <person name="Fadel-Picheth C.M."/>
        </authorList>
    </citation>
    <scope>NUCLEOTIDE SEQUENCE [LARGE SCALE GENOMIC DNA]</scope>
    <source>
        <strain evidence="12 13">1999lcr</strain>
    </source>
</reference>
<feature type="transmembrane region" description="Helical" evidence="9">
    <location>
        <begin position="123"/>
        <end position="141"/>
    </location>
</feature>
<dbReference type="Gene3D" id="3.60.110.10">
    <property type="entry name" value="Carbon-nitrogen hydrolase"/>
    <property type="match status" value="1"/>
</dbReference>
<evidence type="ECO:0000256" key="10">
    <source>
        <dbReference type="SAM" id="SignalP"/>
    </source>
</evidence>
<dbReference type="PROSITE" id="PS50263">
    <property type="entry name" value="CN_HYDROLASE"/>
    <property type="match status" value="1"/>
</dbReference>
<dbReference type="Pfam" id="PF00795">
    <property type="entry name" value="CN_hydrolase"/>
    <property type="match status" value="1"/>
</dbReference>
<keyword evidence="7 9" id="KW-0472">Membrane</keyword>
<evidence type="ECO:0000256" key="3">
    <source>
        <dbReference type="ARBA" id="ARBA00022475"/>
    </source>
</evidence>
<dbReference type="InterPro" id="IPR045378">
    <property type="entry name" value="LNT_N"/>
</dbReference>
<protein>
    <recommendedName>
        <fullName evidence="9">Apolipoprotein N-acyltransferase</fullName>
        <shortName evidence="9">ALP N-acyltransferase</shortName>
        <ecNumber evidence="9">2.3.1.269</ecNumber>
    </recommendedName>
</protein>
<comment type="pathway">
    <text evidence="9">Protein modification; lipoprotein biosynthesis (N-acyl transfer).</text>
</comment>
<comment type="function">
    <text evidence="9">Catalyzes the phospholipid dependent N-acylation of the N-terminal cysteine of apolipoprotein, the last step in lipoprotein maturation.</text>
</comment>
<keyword evidence="6 9" id="KW-1133">Transmembrane helix</keyword>
<dbReference type="GO" id="GO:0042158">
    <property type="term" value="P:lipoprotein biosynthetic process"/>
    <property type="evidence" value="ECO:0007669"/>
    <property type="project" value="UniProtKB-UniRule"/>
</dbReference>
<dbReference type="EC" id="2.3.1.269" evidence="9"/>
<feature type="chain" id="PRO_5008043068" description="Apolipoprotein N-acyltransferase" evidence="10">
    <location>
        <begin position="19"/>
        <end position="514"/>
    </location>
</feature>
<gene>
    <name evidence="9 12" type="primary">lnt</name>
    <name evidence="12" type="ORF">LCR_09220</name>
</gene>
<dbReference type="EMBL" id="JMGO02000002">
    <property type="protein sequence ID" value="KXU81854.1"/>
    <property type="molecule type" value="Genomic_DNA"/>
</dbReference>
<keyword evidence="8 9" id="KW-0012">Acyltransferase</keyword>
<organism evidence="12 13">
    <name type="scientific">Aeromonas enteropelogenes</name>
    <name type="common">Aeromonas trota</name>
    <dbReference type="NCBI Taxonomy" id="29489"/>
    <lineage>
        <taxon>Bacteria</taxon>
        <taxon>Pseudomonadati</taxon>
        <taxon>Pseudomonadota</taxon>
        <taxon>Gammaproteobacteria</taxon>
        <taxon>Aeromonadales</taxon>
        <taxon>Aeromonadaceae</taxon>
        <taxon>Aeromonas</taxon>
    </lineage>
</organism>
<evidence type="ECO:0000256" key="7">
    <source>
        <dbReference type="ARBA" id="ARBA00023136"/>
    </source>
</evidence>
<dbReference type="STRING" id="29489.VL01_10755"/>
<dbReference type="GO" id="GO:0005886">
    <property type="term" value="C:plasma membrane"/>
    <property type="evidence" value="ECO:0007669"/>
    <property type="project" value="UniProtKB-SubCell"/>
</dbReference>
<dbReference type="GO" id="GO:0016410">
    <property type="term" value="F:N-acyltransferase activity"/>
    <property type="evidence" value="ECO:0007669"/>
    <property type="project" value="UniProtKB-UniRule"/>
</dbReference>
<feature type="transmembrane region" description="Helical" evidence="9">
    <location>
        <begin position="161"/>
        <end position="185"/>
    </location>
</feature>
<dbReference type="InterPro" id="IPR003010">
    <property type="entry name" value="C-N_Hydrolase"/>
</dbReference>
<accession>A0A175VM52</accession>
<evidence type="ECO:0000256" key="4">
    <source>
        <dbReference type="ARBA" id="ARBA00022679"/>
    </source>
</evidence>
<evidence type="ECO:0000256" key="9">
    <source>
        <dbReference type="HAMAP-Rule" id="MF_01148"/>
    </source>
</evidence>
<name>A0A175VM52_AEREN</name>
<feature type="signal peptide" evidence="10">
    <location>
        <begin position="1"/>
        <end position="18"/>
    </location>
</feature>
<dbReference type="InterPro" id="IPR036526">
    <property type="entry name" value="C-N_Hydrolase_sf"/>
</dbReference>
<keyword evidence="10" id="KW-0732">Signal</keyword>
<evidence type="ECO:0000259" key="11">
    <source>
        <dbReference type="PROSITE" id="PS50263"/>
    </source>
</evidence>
<dbReference type="PANTHER" id="PTHR38686:SF1">
    <property type="entry name" value="APOLIPOPROTEIN N-ACYLTRANSFERASE"/>
    <property type="match status" value="1"/>
</dbReference>
<keyword evidence="3 9" id="KW-1003">Cell membrane</keyword>
<evidence type="ECO:0000256" key="5">
    <source>
        <dbReference type="ARBA" id="ARBA00022692"/>
    </source>
</evidence>
<evidence type="ECO:0000313" key="12">
    <source>
        <dbReference type="EMBL" id="KXU81854.1"/>
    </source>
</evidence>
<comment type="caution">
    <text evidence="9">Lacks conserved residue(s) required for the propagation of feature annotation.</text>
</comment>
<comment type="similarity">
    <text evidence="2 9">Belongs to the CN hydrolase family. Apolipoprotein N-acyltransferase subfamily.</text>
</comment>
<dbReference type="NCBIfam" id="TIGR00546">
    <property type="entry name" value="lnt"/>
    <property type="match status" value="1"/>
</dbReference>
<sequence length="514" mass="57342">MKTSPVTSKILLSISALAAGACAVFAFSPFNYWPLVIPSLLGLYALLDKATPSQAAWRGFGYAMGLFLPGLWWIHVSMTEFGGIILPVAFVLLALLSAYLALYPALACWVFARFFGGRHWSRWLLAFPALWLVADWLRGWVMTGFPWLWFGYTQIDGPLKGFAPVLGVQGITLALLLASSSLWMVWKSRSPLWLLLPAALVAGGHSLMQIDWVTRGEPVKVALVQGNIAQSLKWDPEALAPTVRTYQDLSRENQDADIIVWPESAIPALEQQMGPYLENLDKAMKVNETGLLAGIIHYDQEQQRFYNTVLGMGVQDADGKESYFYNHPNRYNKYHLLPIGEFVPFEDLLRPIAPFFNLPMSSFSRGDAIQPNLIAKGLKFAAAICYEIIFPEEVRRNVTPETDFLLTVSNDAWFGTSIGPWQHMQIARMRALELARPLLRATNTGITVVTEIDGSIIGQIPQFEAAVLRSEVRPAHGETPYLRFGNWPLYGLTALLLVLALALRPKAHPWAGKR</sequence>
<dbReference type="RefSeq" id="WP_026455930.1">
    <property type="nucleotide sequence ID" value="NZ_JMGO02000002.1"/>
</dbReference>
<evidence type="ECO:0000256" key="1">
    <source>
        <dbReference type="ARBA" id="ARBA00004651"/>
    </source>
</evidence>
<feature type="transmembrane region" description="Helical" evidence="9">
    <location>
        <begin position="59"/>
        <end position="78"/>
    </location>
</feature>
<dbReference type="InterPro" id="IPR004563">
    <property type="entry name" value="Apolipo_AcylTrfase"/>
</dbReference>
<evidence type="ECO:0000313" key="13">
    <source>
        <dbReference type="Proteomes" id="UP000078435"/>
    </source>
</evidence>
<dbReference type="HAMAP" id="MF_01148">
    <property type="entry name" value="Lnt"/>
    <property type="match status" value="1"/>
</dbReference>
<dbReference type="Pfam" id="PF20154">
    <property type="entry name" value="LNT_N"/>
    <property type="match status" value="1"/>
</dbReference>
<evidence type="ECO:0000256" key="6">
    <source>
        <dbReference type="ARBA" id="ARBA00022989"/>
    </source>
</evidence>